<gene>
    <name evidence="1" type="ORF">DSOUD_0742</name>
</gene>
<accession>A0A0M4D7N0</accession>
<keyword evidence="2" id="KW-1185">Reference proteome</keyword>
<dbReference type="RefSeq" id="WP_053549726.1">
    <property type="nucleotide sequence ID" value="NZ_CP010802.1"/>
</dbReference>
<dbReference type="Pfam" id="PF16256">
    <property type="entry name" value="DUF4911"/>
    <property type="match status" value="1"/>
</dbReference>
<dbReference type="EMBL" id="CP010802">
    <property type="protein sequence ID" value="ALC15530.1"/>
    <property type="molecule type" value="Genomic_DNA"/>
</dbReference>
<dbReference type="Proteomes" id="UP000057158">
    <property type="component" value="Chromosome"/>
</dbReference>
<dbReference type="InterPro" id="IPR032587">
    <property type="entry name" value="DUF4911"/>
</dbReference>
<reference evidence="1 2" key="1">
    <citation type="submission" date="2015-07" db="EMBL/GenBank/DDBJ databases">
        <title>Isolation and Genomic Characterization of a Novel Halophilic Metal-Reducing Deltaproteobacterium from the Deep Subsurface.</title>
        <authorList>
            <person name="Badalamenti J.P."/>
            <person name="Summers Z.M."/>
            <person name="Gralnick J.A."/>
            <person name="Bond D.R."/>
        </authorList>
    </citation>
    <scope>NUCLEOTIDE SEQUENCE [LARGE SCALE GENOMIC DNA]</scope>
    <source>
        <strain evidence="1 2">WTL</strain>
    </source>
</reference>
<dbReference type="PATRIC" id="fig|1603606.3.peg.812"/>
<dbReference type="KEGG" id="des:DSOUD_0742"/>
<dbReference type="AlphaFoldDB" id="A0A0M4D7N0"/>
<sequence length="82" mass="9082">MDSPLSKRYYRLSRASIGYLRFILESYDGLLFARTLDSVGALVEIAYPPSRAVDAEALLTALSAEIPLLEVPPPPAEDYRPL</sequence>
<evidence type="ECO:0008006" key="3">
    <source>
        <dbReference type="Google" id="ProtNLM"/>
    </source>
</evidence>
<name>A0A0M4D7N0_9BACT</name>
<proteinExistence type="predicted"/>
<protein>
    <recommendedName>
        <fullName evidence="3">DUF4911 domain-containing protein</fullName>
    </recommendedName>
</protein>
<dbReference type="OrthoDB" id="5472144at2"/>
<evidence type="ECO:0000313" key="1">
    <source>
        <dbReference type="EMBL" id="ALC15530.1"/>
    </source>
</evidence>
<organism evidence="1 2">
    <name type="scientific">Desulfuromonas soudanensis</name>
    <dbReference type="NCBI Taxonomy" id="1603606"/>
    <lineage>
        <taxon>Bacteria</taxon>
        <taxon>Pseudomonadati</taxon>
        <taxon>Thermodesulfobacteriota</taxon>
        <taxon>Desulfuromonadia</taxon>
        <taxon>Desulfuromonadales</taxon>
        <taxon>Desulfuromonadaceae</taxon>
        <taxon>Desulfuromonas</taxon>
    </lineage>
</organism>
<evidence type="ECO:0000313" key="2">
    <source>
        <dbReference type="Proteomes" id="UP000057158"/>
    </source>
</evidence>